<feature type="transmembrane region" description="Helical" evidence="7">
    <location>
        <begin position="310"/>
        <end position="330"/>
    </location>
</feature>
<feature type="transmembrane region" description="Helical" evidence="7">
    <location>
        <begin position="337"/>
        <end position="356"/>
    </location>
</feature>
<evidence type="ECO:0000256" key="4">
    <source>
        <dbReference type="ARBA" id="ARBA00022692"/>
    </source>
</evidence>
<evidence type="ECO:0000256" key="1">
    <source>
        <dbReference type="ARBA" id="ARBA00004651"/>
    </source>
</evidence>
<dbReference type="EMBL" id="CP040449">
    <property type="protein sequence ID" value="QFI54319.1"/>
    <property type="molecule type" value="Genomic_DNA"/>
</dbReference>
<evidence type="ECO:0000313" key="8">
    <source>
        <dbReference type="EMBL" id="QFI54319.1"/>
    </source>
</evidence>
<dbReference type="RefSeq" id="WP_193003803.1">
    <property type="nucleotide sequence ID" value="NZ_CP040449.1"/>
</dbReference>
<keyword evidence="5 7" id="KW-1133">Transmembrane helix</keyword>
<feature type="transmembrane region" description="Helical" evidence="7">
    <location>
        <begin position="273"/>
        <end position="290"/>
    </location>
</feature>
<dbReference type="PANTHER" id="PTHR42775:SF2">
    <property type="entry name" value="PERMEASE"/>
    <property type="match status" value="1"/>
</dbReference>
<keyword evidence="3" id="KW-1003">Cell membrane</keyword>
<feature type="transmembrane region" description="Helical" evidence="7">
    <location>
        <begin position="118"/>
        <end position="141"/>
    </location>
</feature>
<comment type="subcellular location">
    <subcellularLocation>
        <location evidence="1">Cell membrane</location>
        <topology evidence="1">Multi-pass membrane protein</topology>
    </subcellularLocation>
</comment>
<dbReference type="InterPro" id="IPR053166">
    <property type="entry name" value="UPF0718_permease"/>
</dbReference>
<accession>A0A5J6WT53</accession>
<sequence length="361" mass="38043">MPPFTTLLQDAAQMFLLLFAELSLLFLLISAAINRLRQTIPDHRIQALLGARQGRGYLTAALLGAITPFCSCSTIPMLRGLLDAKAGFGPTLTFLFVSPLLNPIIVGLLWVTFGSQLTLLYVLVAAGTALIASLLLSQWGFERYVITTRSEPSSCCSPRPAMAAASPSATIRGLRPASGPILRPAKTACCTAPSPAPVSTANCCDTPAPVSASNCCGAATSSAEPPSPWRAALVEAWMQYRDLLPYLLLGVVVGAFIYGFIPADWIARHAGQDNPFAILVSAVIGIPLYIRAEAVIPLASVLLGKGMGSGAVMALIIGSAGASLTELILLKSMFRAPMMLAFLSVILGMAILMGYLCQYLL</sequence>
<dbReference type="KEGG" id="asim:FE240_06180"/>
<keyword evidence="4 7" id="KW-0812">Transmembrane</keyword>
<evidence type="ECO:0000256" key="5">
    <source>
        <dbReference type="ARBA" id="ARBA00022989"/>
    </source>
</evidence>
<reference evidence="8 9" key="1">
    <citation type="submission" date="2019-05" db="EMBL/GenBank/DDBJ databases">
        <title>OXA-830, a novel chromosomally encoded expanded-spectrum class D beta-lactamase in Aeromonas simiae.</title>
        <authorList>
            <person name="Zhou W."/>
            <person name="Chen Q."/>
        </authorList>
    </citation>
    <scope>NUCLEOTIDE SEQUENCE [LARGE SCALE GENOMIC DNA]</scope>
    <source>
        <strain evidence="8 9">A6</strain>
    </source>
</reference>
<dbReference type="GO" id="GO:0005886">
    <property type="term" value="C:plasma membrane"/>
    <property type="evidence" value="ECO:0007669"/>
    <property type="project" value="UniProtKB-SubCell"/>
</dbReference>
<keyword evidence="6 7" id="KW-0472">Membrane</keyword>
<evidence type="ECO:0000256" key="2">
    <source>
        <dbReference type="ARBA" id="ARBA00006386"/>
    </source>
</evidence>
<name>A0A5J6WT53_9GAMM</name>
<feature type="transmembrane region" description="Helical" evidence="7">
    <location>
        <begin position="57"/>
        <end position="78"/>
    </location>
</feature>
<keyword evidence="9" id="KW-1185">Reference proteome</keyword>
<dbReference type="Pfam" id="PF03773">
    <property type="entry name" value="ArsP_1"/>
    <property type="match status" value="1"/>
</dbReference>
<dbReference type="PANTHER" id="PTHR42775">
    <property type="entry name" value="PERMEASE RV2963-RELATED"/>
    <property type="match status" value="1"/>
</dbReference>
<evidence type="ECO:0000256" key="7">
    <source>
        <dbReference type="SAM" id="Phobius"/>
    </source>
</evidence>
<feature type="transmembrane region" description="Helical" evidence="7">
    <location>
        <begin position="90"/>
        <end position="111"/>
    </location>
</feature>
<evidence type="ECO:0000256" key="3">
    <source>
        <dbReference type="ARBA" id="ARBA00022475"/>
    </source>
</evidence>
<evidence type="ECO:0000256" key="6">
    <source>
        <dbReference type="ARBA" id="ARBA00023136"/>
    </source>
</evidence>
<gene>
    <name evidence="8" type="ORF">FE240_06180</name>
</gene>
<dbReference type="InterPro" id="IPR005524">
    <property type="entry name" value="DUF318"/>
</dbReference>
<feature type="transmembrane region" description="Helical" evidence="7">
    <location>
        <begin position="12"/>
        <end position="36"/>
    </location>
</feature>
<comment type="similarity">
    <text evidence="2">Belongs to the UPF0718 family.</text>
</comment>
<dbReference type="Proteomes" id="UP000594034">
    <property type="component" value="Chromosome"/>
</dbReference>
<proteinExistence type="inferred from homology"/>
<evidence type="ECO:0000313" key="9">
    <source>
        <dbReference type="Proteomes" id="UP000594034"/>
    </source>
</evidence>
<protein>
    <submittedName>
        <fullName evidence="8">Permease</fullName>
    </submittedName>
</protein>
<dbReference type="AlphaFoldDB" id="A0A5J6WT53"/>
<feature type="transmembrane region" description="Helical" evidence="7">
    <location>
        <begin position="243"/>
        <end position="261"/>
    </location>
</feature>
<organism evidence="8 9">
    <name type="scientific">Aeromonas simiae</name>
    <dbReference type="NCBI Taxonomy" id="218936"/>
    <lineage>
        <taxon>Bacteria</taxon>
        <taxon>Pseudomonadati</taxon>
        <taxon>Pseudomonadota</taxon>
        <taxon>Gammaproteobacteria</taxon>
        <taxon>Aeromonadales</taxon>
        <taxon>Aeromonadaceae</taxon>
        <taxon>Aeromonas</taxon>
    </lineage>
</organism>